<feature type="transmembrane region" description="Helical" evidence="8">
    <location>
        <begin position="144"/>
        <end position="160"/>
    </location>
</feature>
<keyword evidence="5 8" id="KW-1133">Transmembrane helix</keyword>
<dbReference type="InterPro" id="IPR007369">
    <property type="entry name" value="Peptidase_A22B_SPP"/>
</dbReference>
<feature type="transmembrane region" description="Helical" evidence="8">
    <location>
        <begin position="120"/>
        <end position="138"/>
    </location>
</feature>
<feature type="compositionally biased region" description="Polar residues" evidence="7">
    <location>
        <begin position="436"/>
        <end position="446"/>
    </location>
</feature>
<feature type="compositionally biased region" description="Basic and acidic residues" evidence="7">
    <location>
        <begin position="449"/>
        <end position="475"/>
    </location>
</feature>
<accession>A0ABR2K606</accession>
<evidence type="ECO:0000256" key="2">
    <source>
        <dbReference type="ARBA" id="ARBA00006859"/>
    </source>
</evidence>
<evidence type="ECO:0000256" key="4">
    <source>
        <dbReference type="ARBA" id="ARBA00022801"/>
    </source>
</evidence>
<evidence type="ECO:0000313" key="9">
    <source>
        <dbReference type="EMBL" id="KAK8886544.1"/>
    </source>
</evidence>
<evidence type="ECO:0000256" key="8">
    <source>
        <dbReference type="SAM" id="Phobius"/>
    </source>
</evidence>
<evidence type="ECO:0000256" key="6">
    <source>
        <dbReference type="ARBA" id="ARBA00023136"/>
    </source>
</evidence>
<feature type="compositionally biased region" description="Polar residues" evidence="7">
    <location>
        <begin position="416"/>
        <end position="429"/>
    </location>
</feature>
<organism evidence="9 10">
    <name type="scientific">Tritrichomonas musculus</name>
    <dbReference type="NCBI Taxonomy" id="1915356"/>
    <lineage>
        <taxon>Eukaryota</taxon>
        <taxon>Metamonada</taxon>
        <taxon>Parabasalia</taxon>
        <taxon>Tritrichomonadida</taxon>
        <taxon>Tritrichomonadidae</taxon>
        <taxon>Tritrichomonas</taxon>
    </lineage>
</organism>
<comment type="caution">
    <text evidence="9">The sequence shown here is derived from an EMBL/GenBank/DDBJ whole genome shotgun (WGS) entry which is preliminary data.</text>
</comment>
<evidence type="ECO:0000256" key="7">
    <source>
        <dbReference type="SAM" id="MobiDB-lite"/>
    </source>
</evidence>
<comment type="similarity">
    <text evidence="2">Belongs to the peptidase A22B family.</text>
</comment>
<keyword evidence="6 8" id="KW-0472">Membrane</keyword>
<sequence length="475" mass="54031">MKFQEIFEAIESLDLTPFYLLFISVGTILYSCANSIKVLFGSIPQERRPSLLQATEEAQEEITFKMFAFMLLGASATLLILYYILDSIILVLKCILTFSCFVTLSFVLWDFFYLLLRSNITTYLTYGFSLFLCIFWFITENWLVTNLLAFCMCVSGISLIKIGRFQVVLAVAIGFLIYDVWWVFLSPKVFGKSVMVEAATGMSNHVPAMFTIPKTLSEKSTLIDMGIYSPLYTLGRGNNDSNKIDKIRLVNIPIYIEKYFSKIKDVSLLLRRSSESLIGAGDIVIPGIVLDFFLRFDIMNYNLNIKSNLFIFAFGGYFVGVALSWIMVNVMQKGQPALLWIFPSVLVPTTIRAFHISVLKILWSRGAPISNSAENSSNSGNIQHDQNDEQQELQEIQDLQGNENKENLNIDENIDLSKTNAETPSNNDTSIDDNTELNANNHSNVNRYDIMKEIHRQKEPQDVKVESNEEEDKKE</sequence>
<name>A0ABR2K606_9EUKA</name>
<keyword evidence="3 8" id="KW-0812">Transmembrane</keyword>
<feature type="transmembrane region" description="Helical" evidence="8">
    <location>
        <begin position="167"/>
        <end position="185"/>
    </location>
</feature>
<feature type="transmembrane region" description="Helical" evidence="8">
    <location>
        <begin position="277"/>
        <end position="296"/>
    </location>
</feature>
<proteinExistence type="inferred from homology"/>
<dbReference type="PROSITE" id="PS51257">
    <property type="entry name" value="PROKAR_LIPOPROTEIN"/>
    <property type="match status" value="1"/>
</dbReference>
<dbReference type="PANTHER" id="PTHR12174:SF103">
    <property type="entry name" value="INTRAMEMBRANE PROTEASE (IMPAS) FAMILY"/>
    <property type="match status" value="1"/>
</dbReference>
<feature type="transmembrane region" description="Helical" evidence="8">
    <location>
        <begin position="340"/>
        <end position="363"/>
    </location>
</feature>
<dbReference type="Proteomes" id="UP001470230">
    <property type="component" value="Unassembled WGS sequence"/>
</dbReference>
<feature type="transmembrane region" description="Helical" evidence="8">
    <location>
        <begin position="62"/>
        <end position="84"/>
    </location>
</feature>
<dbReference type="PANTHER" id="PTHR12174">
    <property type="entry name" value="SIGNAL PEPTIDE PEPTIDASE"/>
    <property type="match status" value="1"/>
</dbReference>
<reference evidence="9 10" key="1">
    <citation type="submission" date="2024-04" db="EMBL/GenBank/DDBJ databases">
        <title>Tritrichomonas musculus Genome.</title>
        <authorList>
            <person name="Alves-Ferreira E."/>
            <person name="Grigg M."/>
            <person name="Lorenzi H."/>
            <person name="Galac M."/>
        </authorList>
    </citation>
    <scope>NUCLEOTIDE SEQUENCE [LARGE SCALE GENOMIC DNA]</scope>
    <source>
        <strain evidence="9 10">EAF2021</strain>
    </source>
</reference>
<feature type="transmembrane region" description="Helical" evidence="8">
    <location>
        <begin position="308"/>
        <end position="328"/>
    </location>
</feature>
<evidence type="ECO:0000256" key="3">
    <source>
        <dbReference type="ARBA" id="ARBA00022692"/>
    </source>
</evidence>
<comment type="subcellular location">
    <subcellularLocation>
        <location evidence="1">Endomembrane system</location>
        <topology evidence="1">Multi-pass membrane protein</topology>
    </subcellularLocation>
</comment>
<feature type="region of interest" description="Disordered" evidence="7">
    <location>
        <begin position="415"/>
        <end position="475"/>
    </location>
</feature>
<dbReference type="SMART" id="SM00730">
    <property type="entry name" value="PSN"/>
    <property type="match status" value="1"/>
</dbReference>
<keyword evidence="4" id="KW-0378">Hydrolase</keyword>
<keyword evidence="10" id="KW-1185">Reference proteome</keyword>
<gene>
    <name evidence="9" type="ORF">M9Y10_042008</name>
</gene>
<evidence type="ECO:0000313" key="10">
    <source>
        <dbReference type="Proteomes" id="UP001470230"/>
    </source>
</evidence>
<protein>
    <submittedName>
        <fullName evidence="9">Uncharacterized protein</fullName>
    </submittedName>
</protein>
<feature type="transmembrane region" description="Helical" evidence="8">
    <location>
        <begin position="18"/>
        <end position="41"/>
    </location>
</feature>
<evidence type="ECO:0000256" key="1">
    <source>
        <dbReference type="ARBA" id="ARBA00004127"/>
    </source>
</evidence>
<dbReference type="Pfam" id="PF04258">
    <property type="entry name" value="Peptidase_A22B"/>
    <property type="match status" value="1"/>
</dbReference>
<dbReference type="InterPro" id="IPR006639">
    <property type="entry name" value="Preselin/SPP"/>
</dbReference>
<dbReference type="EMBL" id="JAPFFF010000007">
    <property type="protein sequence ID" value="KAK8886544.1"/>
    <property type="molecule type" value="Genomic_DNA"/>
</dbReference>
<feature type="transmembrane region" description="Helical" evidence="8">
    <location>
        <begin position="90"/>
        <end position="113"/>
    </location>
</feature>
<evidence type="ECO:0000256" key="5">
    <source>
        <dbReference type="ARBA" id="ARBA00022989"/>
    </source>
</evidence>